<keyword evidence="6" id="KW-0812">Transmembrane</keyword>
<dbReference type="Gene3D" id="1.20.120.980">
    <property type="entry name" value="Serine carboxypeptidase S28, SKS domain"/>
    <property type="match status" value="1"/>
</dbReference>
<dbReference type="EMBL" id="CAMXCT020000991">
    <property type="protein sequence ID" value="CAL1138823.1"/>
    <property type="molecule type" value="Genomic_DNA"/>
</dbReference>
<dbReference type="GO" id="GO:0006508">
    <property type="term" value="P:proteolysis"/>
    <property type="evidence" value="ECO:0007669"/>
    <property type="project" value="UniProtKB-KW"/>
</dbReference>
<protein>
    <submittedName>
        <fullName evidence="8">Thymus-specific serine protease</fullName>
    </submittedName>
</protein>
<dbReference type="PANTHER" id="PTHR11010">
    <property type="entry name" value="PROTEASE S28 PRO-X CARBOXYPEPTIDASE-RELATED"/>
    <property type="match status" value="1"/>
</dbReference>
<keyword evidence="4" id="KW-0378">Hydrolase</keyword>
<keyword evidence="5" id="KW-0325">Glycoprotein</keyword>
<dbReference type="EMBL" id="CAMXCT030000991">
    <property type="protein sequence ID" value="CAL4772760.1"/>
    <property type="molecule type" value="Genomic_DNA"/>
</dbReference>
<dbReference type="Pfam" id="PF05577">
    <property type="entry name" value="Peptidase_S28"/>
    <property type="match status" value="1"/>
</dbReference>
<organism evidence="7">
    <name type="scientific">Cladocopium goreaui</name>
    <dbReference type="NCBI Taxonomy" id="2562237"/>
    <lineage>
        <taxon>Eukaryota</taxon>
        <taxon>Sar</taxon>
        <taxon>Alveolata</taxon>
        <taxon>Dinophyceae</taxon>
        <taxon>Suessiales</taxon>
        <taxon>Symbiodiniaceae</taxon>
        <taxon>Cladocopium</taxon>
    </lineage>
</organism>
<evidence type="ECO:0000313" key="9">
    <source>
        <dbReference type="Proteomes" id="UP001152797"/>
    </source>
</evidence>
<dbReference type="Gene3D" id="3.40.50.1820">
    <property type="entry name" value="alpha/beta hydrolase"/>
    <property type="match status" value="1"/>
</dbReference>
<evidence type="ECO:0000256" key="6">
    <source>
        <dbReference type="SAM" id="Phobius"/>
    </source>
</evidence>
<comment type="similarity">
    <text evidence="1">Belongs to the peptidase S28 family.</text>
</comment>
<evidence type="ECO:0000256" key="2">
    <source>
        <dbReference type="ARBA" id="ARBA00022670"/>
    </source>
</evidence>
<dbReference type="PANTHER" id="PTHR11010:SF11">
    <property type="entry name" value="THYMUS-SPECIFIC SERINE PROTEASE"/>
    <property type="match status" value="1"/>
</dbReference>
<evidence type="ECO:0000313" key="8">
    <source>
        <dbReference type="EMBL" id="CAL4772760.1"/>
    </source>
</evidence>
<dbReference type="OrthoDB" id="406761at2759"/>
<dbReference type="InterPro" id="IPR008758">
    <property type="entry name" value="Peptidase_S28"/>
</dbReference>
<keyword evidence="6" id="KW-0472">Membrane</keyword>
<evidence type="ECO:0000256" key="1">
    <source>
        <dbReference type="ARBA" id="ARBA00011079"/>
    </source>
</evidence>
<reference evidence="7" key="1">
    <citation type="submission" date="2022-10" db="EMBL/GenBank/DDBJ databases">
        <authorList>
            <person name="Chen Y."/>
            <person name="Dougan E. K."/>
            <person name="Chan C."/>
            <person name="Rhodes N."/>
            <person name="Thang M."/>
        </authorList>
    </citation>
    <scope>NUCLEOTIDE SEQUENCE</scope>
</reference>
<evidence type="ECO:0000313" key="7">
    <source>
        <dbReference type="EMBL" id="CAI3985448.1"/>
    </source>
</evidence>
<comment type="caution">
    <text evidence="7">The sequence shown here is derived from an EMBL/GenBank/DDBJ whole genome shotgun (WGS) entry which is preliminary data.</text>
</comment>
<keyword evidence="3" id="KW-0732">Signal</keyword>
<dbReference type="InterPro" id="IPR029058">
    <property type="entry name" value="AB_hydrolase_fold"/>
</dbReference>
<keyword evidence="6" id="KW-1133">Transmembrane helix</keyword>
<keyword evidence="9" id="KW-1185">Reference proteome</keyword>
<accession>A0A9P1C7B2</accession>
<feature type="transmembrane region" description="Helical" evidence="6">
    <location>
        <begin position="514"/>
        <end position="536"/>
    </location>
</feature>
<evidence type="ECO:0000256" key="3">
    <source>
        <dbReference type="ARBA" id="ARBA00022729"/>
    </source>
</evidence>
<dbReference type="SUPFAM" id="SSF53474">
    <property type="entry name" value="alpha/beta-Hydrolases"/>
    <property type="match status" value="1"/>
</dbReference>
<dbReference type="GO" id="GO:0070008">
    <property type="term" value="F:serine-type exopeptidase activity"/>
    <property type="evidence" value="ECO:0007669"/>
    <property type="project" value="InterPro"/>
</dbReference>
<reference evidence="8 9" key="2">
    <citation type="submission" date="2024-05" db="EMBL/GenBank/DDBJ databases">
        <authorList>
            <person name="Chen Y."/>
            <person name="Shah S."/>
            <person name="Dougan E. K."/>
            <person name="Thang M."/>
            <person name="Chan C."/>
        </authorList>
    </citation>
    <scope>NUCLEOTIDE SEQUENCE [LARGE SCALE GENOMIC DNA]</scope>
</reference>
<dbReference type="GO" id="GO:0008239">
    <property type="term" value="F:dipeptidyl-peptidase activity"/>
    <property type="evidence" value="ECO:0007669"/>
    <property type="project" value="TreeGrafter"/>
</dbReference>
<dbReference type="Proteomes" id="UP001152797">
    <property type="component" value="Unassembled WGS sequence"/>
</dbReference>
<evidence type="ECO:0000256" key="4">
    <source>
        <dbReference type="ARBA" id="ARBA00022801"/>
    </source>
</evidence>
<gene>
    <name evidence="7" type="ORF">C1SCF055_LOCUS12892</name>
</gene>
<proteinExistence type="inferred from homology"/>
<dbReference type="AlphaFoldDB" id="A0A9P1C7B2"/>
<keyword evidence="2 8" id="KW-0645">Protease</keyword>
<sequence>MWQLVLLSIAEGHSNFLVHQGSRQVISLDPAPARYHEQSQDHFDAANNNTWLQAYYVNESFWKPGSDAPIFLCVGGEGPALDASAVQQSVHCNIAVEWLQETKALMFALEHRYYGCHNMSACPVKDFSRPDALSFLTSRQAVEDIASFVKAMNAKYSLKRNLWVTWGGSYPGMLAGWSRLKHPELIHAAVASSAPVFATFDMPQYCDHMSFAYTVSHSGVGGSEACRDAIGTGHAWIQERFQKGDFQTVVEKFGLQNDSLSSLDKRIAFASTGVANFPAQENDPLCEEAACNIAKVCQVMTNTSLGDEVSRLVTLRQLQGIRTLSQKGQVQAQLLSGLPGPLRNTLTGVLPQTGAQLPDFWFYQTCKEFGFYQTCEDDDCMFVRDLANASYMASPCMKLFNITLEDVQSNIDSTNYHYGGFLPSDTKGNLGRCVMFPNGEIDPWQTCSVRRAPDPDLPVLMVDGASHHAWTWPSRSEDQESVMTARMKIRRQVDQFLRMDCSEVGQPHSKTTNWLLIAAVAVAAIAVLAMVIAVAVRRCRRPRAVLLNQSNMSLQPQ</sequence>
<name>A0A9P1C7B2_9DINO</name>
<dbReference type="EMBL" id="CAMXCT010000991">
    <property type="protein sequence ID" value="CAI3985448.1"/>
    <property type="molecule type" value="Genomic_DNA"/>
</dbReference>
<dbReference type="InterPro" id="IPR042269">
    <property type="entry name" value="Ser_carbopepase_S28_SKS"/>
</dbReference>
<evidence type="ECO:0000256" key="5">
    <source>
        <dbReference type="ARBA" id="ARBA00023180"/>
    </source>
</evidence>